<dbReference type="GO" id="GO:0006402">
    <property type="term" value="P:mRNA catabolic process"/>
    <property type="evidence" value="ECO:0007669"/>
    <property type="project" value="UniProtKB-ARBA"/>
</dbReference>
<feature type="compositionally biased region" description="Basic and acidic residues" evidence="1">
    <location>
        <begin position="366"/>
        <end position="375"/>
    </location>
</feature>
<feature type="region of interest" description="Disordered" evidence="1">
    <location>
        <begin position="1"/>
        <end position="61"/>
    </location>
</feature>
<reference evidence="3 4" key="1">
    <citation type="journal article" date="2013" name="Genome Biol.">
        <title>The genome sequence of the most widely cultivated cacao type and its use to identify candidate genes regulating pod color.</title>
        <authorList>
            <person name="Motamayor J.C."/>
            <person name="Mockaitis K."/>
            <person name="Schmutz J."/>
            <person name="Haiminen N."/>
            <person name="Iii D.L."/>
            <person name="Cornejo O."/>
            <person name="Findley S.D."/>
            <person name="Zheng P."/>
            <person name="Utro F."/>
            <person name="Royaert S."/>
            <person name="Saski C."/>
            <person name="Jenkins J."/>
            <person name="Podicheti R."/>
            <person name="Zhao M."/>
            <person name="Scheffler B.E."/>
            <person name="Stack J.C."/>
            <person name="Feltus F.A."/>
            <person name="Mustiga G.M."/>
            <person name="Amores F."/>
            <person name="Phillips W."/>
            <person name="Marelli J.P."/>
            <person name="May G.D."/>
            <person name="Shapiro H."/>
            <person name="Ma J."/>
            <person name="Bustamante C.D."/>
            <person name="Schnell R.J."/>
            <person name="Main D."/>
            <person name="Gilbert D."/>
            <person name="Parida L."/>
            <person name="Kuhn D.N."/>
        </authorList>
    </citation>
    <scope>NUCLEOTIDE SEQUENCE [LARGE SCALE GENOMIC DNA]</scope>
    <source>
        <strain evidence="4">cv. Matina 1-6</strain>
    </source>
</reference>
<dbReference type="Proteomes" id="UP000026915">
    <property type="component" value="Chromosome 1"/>
</dbReference>
<dbReference type="SUPFAM" id="SSF81301">
    <property type="entry name" value="Nucleotidyltransferase"/>
    <property type="match status" value="1"/>
</dbReference>
<dbReference type="AlphaFoldDB" id="A0A061DUX1"/>
<evidence type="ECO:0000256" key="1">
    <source>
        <dbReference type="SAM" id="MobiDB-lite"/>
    </source>
</evidence>
<dbReference type="CDD" id="cd05402">
    <property type="entry name" value="NT_PAP_TUTase"/>
    <property type="match status" value="1"/>
</dbReference>
<dbReference type="Gene3D" id="1.10.1410.10">
    <property type="match status" value="2"/>
</dbReference>
<evidence type="ECO:0000313" key="3">
    <source>
        <dbReference type="EMBL" id="EOX96152.1"/>
    </source>
</evidence>
<feature type="compositionally biased region" description="Polar residues" evidence="1">
    <location>
        <begin position="196"/>
        <end position="208"/>
    </location>
</feature>
<dbReference type="Pfam" id="PF22600">
    <property type="entry name" value="MTPAP-like_central"/>
    <property type="match status" value="1"/>
</dbReference>
<evidence type="ECO:0000313" key="4">
    <source>
        <dbReference type="Proteomes" id="UP000026915"/>
    </source>
</evidence>
<dbReference type="EMBL" id="CM001879">
    <property type="protein sequence ID" value="EOX96152.1"/>
    <property type="molecule type" value="Genomic_DNA"/>
</dbReference>
<feature type="region of interest" description="Disordered" evidence="1">
    <location>
        <begin position="195"/>
        <end position="301"/>
    </location>
</feature>
<protein>
    <submittedName>
        <fullName evidence="3">Nucleotidyltransferase family protein isoform 5</fullName>
    </submittedName>
</protein>
<dbReference type="InterPro" id="IPR043519">
    <property type="entry name" value="NT_sf"/>
</dbReference>
<sequence length="635" mass="71335">MTGNGGEAPSPPAANGGEFLLSLLQKPQQHLQQQQSPLFSRATPVTIPQPQQQQQQQQQQPLVIDPAVAAVGPTLPFRPLWPSNGRDLPGLWPQTLSPPLAPNFLGFPLSPWSSPGNQFAGNQGALMDDLRRLGLSGIDNNKNHVIQNRVQQKHQDQKLVFGSFPSDIQTLKTPEGSPNGNLLENSKLNLSNQQLDSRLNSNPNTSPYVFQHRNSGDRGKQQQHGGSYRPTPSPEARRSPPGFLGKPRGGGGNRDFGNRRRHFEHNVDKAKAEYSQPSSDNEVGLSGQLDRPGPPAGSNLQSVSATDIEESLLELHSDGGRDRFSRRDKFRREDGGEVDEVGEQLLESLLIEDESDDKNDKKQHRREKESRIDNRGQRLLSQRMRMLKRQMECRSDIHRLNAPFLALYESLIPPEEERAKQKQLLALLEKLVCKEWPEARLYLYGSCANSFGVSKSDIDVCLAFNEMDVNKSEILLKLADILQSDNLQNVQALTRARVPIVKLMDPATGISCDICINNVLAVVNTKLLRDYAKLDARLRQLAFIVKHWAKSRGVNETYQGTLSSYAKQEKDWTRRIGNDRHLICIEDPFEISHDLGRVVDKFSIRVIREEFERAADVMQYDPNPCVTLFEPYVPS</sequence>
<accession>A0A061DUX1</accession>
<dbReference type="Gramene" id="EOX96152">
    <property type="protein sequence ID" value="EOX96152"/>
    <property type="gene ID" value="TCM_005467"/>
</dbReference>
<proteinExistence type="predicted"/>
<dbReference type="PANTHER" id="PTHR12271">
    <property type="entry name" value="POLY A POLYMERASE CID PAP -RELATED"/>
    <property type="match status" value="1"/>
</dbReference>
<dbReference type="GO" id="GO:0005737">
    <property type="term" value="C:cytoplasm"/>
    <property type="evidence" value="ECO:0007669"/>
    <property type="project" value="UniProtKB-SubCell"/>
</dbReference>
<dbReference type="InterPro" id="IPR054708">
    <property type="entry name" value="MTPAP-like_central"/>
</dbReference>
<feature type="region of interest" description="Disordered" evidence="1">
    <location>
        <begin position="349"/>
        <end position="375"/>
    </location>
</feature>
<keyword evidence="4" id="KW-1185">Reference proteome</keyword>
<dbReference type="PANTHER" id="PTHR12271:SF40">
    <property type="entry name" value="POLY(A) RNA POLYMERASE GLD2"/>
    <property type="match status" value="1"/>
</dbReference>
<feature type="compositionally biased region" description="Low complexity" evidence="1">
    <location>
        <begin position="20"/>
        <end position="38"/>
    </location>
</feature>
<feature type="compositionally biased region" description="Low complexity" evidence="1">
    <location>
        <begin position="48"/>
        <end position="61"/>
    </location>
</feature>
<name>A0A061DUX1_THECC</name>
<dbReference type="FunFam" id="3.30.460.10:FF:000067">
    <property type="entry name" value="Terminal uridylyltransferase cid1"/>
    <property type="match status" value="1"/>
</dbReference>
<feature type="domain" description="Poly(A) RNA polymerase mitochondrial-like central palm" evidence="2">
    <location>
        <begin position="404"/>
        <end position="532"/>
    </location>
</feature>
<dbReference type="Gene3D" id="3.30.460.10">
    <property type="entry name" value="Beta Polymerase, domain 2"/>
    <property type="match status" value="1"/>
</dbReference>
<dbReference type="GO" id="GO:0046872">
    <property type="term" value="F:metal ion binding"/>
    <property type="evidence" value="ECO:0007669"/>
    <property type="project" value="UniProtKB-KW"/>
</dbReference>
<dbReference type="GO" id="GO:0061157">
    <property type="term" value="P:mRNA destabilization"/>
    <property type="evidence" value="ECO:0007669"/>
    <property type="project" value="UniProtKB-ARBA"/>
</dbReference>
<evidence type="ECO:0000259" key="2">
    <source>
        <dbReference type="Pfam" id="PF22600"/>
    </source>
</evidence>
<dbReference type="GO" id="GO:0050265">
    <property type="term" value="F:RNA uridylyltransferase activity"/>
    <property type="evidence" value="ECO:0007669"/>
    <property type="project" value="UniProtKB-ARBA"/>
</dbReference>
<organism evidence="3 4">
    <name type="scientific">Theobroma cacao</name>
    <name type="common">Cacao</name>
    <name type="synonym">Cocoa</name>
    <dbReference type="NCBI Taxonomy" id="3641"/>
    <lineage>
        <taxon>Eukaryota</taxon>
        <taxon>Viridiplantae</taxon>
        <taxon>Streptophyta</taxon>
        <taxon>Embryophyta</taxon>
        <taxon>Tracheophyta</taxon>
        <taxon>Spermatophyta</taxon>
        <taxon>Magnoliopsida</taxon>
        <taxon>eudicotyledons</taxon>
        <taxon>Gunneridae</taxon>
        <taxon>Pentapetalae</taxon>
        <taxon>rosids</taxon>
        <taxon>malvids</taxon>
        <taxon>Malvales</taxon>
        <taxon>Malvaceae</taxon>
        <taxon>Byttnerioideae</taxon>
        <taxon>Theobroma</taxon>
    </lineage>
</organism>
<gene>
    <name evidence="3" type="ORF">TCM_005467</name>
</gene>
<dbReference type="SUPFAM" id="SSF81631">
    <property type="entry name" value="PAP/OAS1 substrate-binding domain"/>
    <property type="match status" value="1"/>
</dbReference>